<evidence type="ECO:0000313" key="1">
    <source>
        <dbReference type="EMBL" id="SDH33603.1"/>
    </source>
</evidence>
<accession>A0A7Z7B2Y8</accession>
<reference evidence="1" key="1">
    <citation type="submission" date="2016-10" db="EMBL/GenBank/DDBJ databases">
        <authorList>
            <person name="Varghese N."/>
            <person name="Submissions S."/>
        </authorList>
    </citation>
    <scope>NUCLEOTIDE SEQUENCE [LARGE SCALE GENOMIC DNA]</scope>
    <source>
        <strain evidence="1">YR281</strain>
    </source>
</reference>
<keyword evidence="2" id="KW-1185">Reference proteome</keyword>
<sequence>MPVSTGLPKGEADQPMDDDMRFRMVIERNALTIQPIRLGRTLTIGTYELCRTASTEYIFINDCATDRQQYIQDWLKTTPPSRGKLLVQEAQGKQ</sequence>
<dbReference type="EMBL" id="FNDI01000004">
    <property type="protein sequence ID" value="SDH33603.1"/>
    <property type="molecule type" value="Genomic_DNA"/>
</dbReference>
<protein>
    <submittedName>
        <fullName evidence="1">Uncharacterized protein</fullName>
    </submittedName>
</protein>
<proteinExistence type="predicted"/>
<comment type="caution">
    <text evidence="1">The sequence shown here is derived from an EMBL/GenBank/DDBJ whole genome shotgun (WGS) entry which is preliminary data.</text>
</comment>
<name>A0A7Z7B2Y8_9BURK</name>
<dbReference type="Proteomes" id="UP000198900">
    <property type="component" value="Unassembled WGS sequence"/>
</dbReference>
<dbReference type="AlphaFoldDB" id="A0A7Z7B2Y8"/>
<organism evidence="1 2">
    <name type="scientific">Paraburkholderia steynii</name>
    <dbReference type="NCBI Taxonomy" id="1245441"/>
    <lineage>
        <taxon>Bacteria</taxon>
        <taxon>Pseudomonadati</taxon>
        <taxon>Pseudomonadota</taxon>
        <taxon>Betaproteobacteria</taxon>
        <taxon>Burkholderiales</taxon>
        <taxon>Burkholderiaceae</taxon>
        <taxon>Paraburkholderia</taxon>
    </lineage>
</organism>
<gene>
    <name evidence="1" type="ORF">SAMN04487926_10414</name>
</gene>
<evidence type="ECO:0000313" key="2">
    <source>
        <dbReference type="Proteomes" id="UP000198900"/>
    </source>
</evidence>